<evidence type="ECO:0000256" key="4">
    <source>
        <dbReference type="ARBA" id="ARBA00022989"/>
    </source>
</evidence>
<keyword evidence="2" id="KW-1003">Cell membrane</keyword>
<evidence type="ECO:0000313" key="9">
    <source>
        <dbReference type="Proteomes" id="UP000199088"/>
    </source>
</evidence>
<name>A0A1H0KKC2_9ACTN</name>
<feature type="transmembrane region" description="Helical" evidence="6">
    <location>
        <begin position="158"/>
        <end position="176"/>
    </location>
</feature>
<protein>
    <submittedName>
        <fullName evidence="8">Major Facilitator Superfamily protein</fullName>
    </submittedName>
</protein>
<evidence type="ECO:0000259" key="7">
    <source>
        <dbReference type="PROSITE" id="PS50850"/>
    </source>
</evidence>
<evidence type="ECO:0000256" key="5">
    <source>
        <dbReference type="ARBA" id="ARBA00023136"/>
    </source>
</evidence>
<feature type="transmembrane region" description="Helical" evidence="6">
    <location>
        <begin position="304"/>
        <end position="329"/>
    </location>
</feature>
<feature type="transmembrane region" description="Helical" evidence="6">
    <location>
        <begin position="341"/>
        <end position="363"/>
    </location>
</feature>
<dbReference type="Gene3D" id="1.20.1250.20">
    <property type="entry name" value="MFS general substrate transporter like domains"/>
    <property type="match status" value="1"/>
</dbReference>
<dbReference type="PROSITE" id="PS50850">
    <property type="entry name" value="MFS"/>
    <property type="match status" value="1"/>
</dbReference>
<keyword evidence="5 6" id="KW-0472">Membrane</keyword>
<comment type="subcellular location">
    <subcellularLocation>
        <location evidence="1">Cell membrane</location>
        <topology evidence="1">Multi-pass membrane protein</topology>
    </subcellularLocation>
</comment>
<dbReference type="EMBL" id="FNIR01000006">
    <property type="protein sequence ID" value="SDO56172.1"/>
    <property type="molecule type" value="Genomic_DNA"/>
</dbReference>
<feature type="transmembrane region" description="Helical" evidence="6">
    <location>
        <begin position="36"/>
        <end position="60"/>
    </location>
</feature>
<dbReference type="Proteomes" id="UP000199088">
    <property type="component" value="Unassembled WGS sequence"/>
</dbReference>
<reference evidence="9" key="1">
    <citation type="submission" date="2016-10" db="EMBL/GenBank/DDBJ databases">
        <authorList>
            <person name="Varghese N."/>
            <person name="Submissions S."/>
        </authorList>
    </citation>
    <scope>NUCLEOTIDE SEQUENCE [LARGE SCALE GENOMIC DNA]</scope>
    <source>
        <strain evidence="9">DSM 45843</strain>
    </source>
</reference>
<dbReference type="STRING" id="1052260.SAMN05660199_02164"/>
<organism evidence="8 9">
    <name type="scientific">Klenkia soli</name>
    <dbReference type="NCBI Taxonomy" id="1052260"/>
    <lineage>
        <taxon>Bacteria</taxon>
        <taxon>Bacillati</taxon>
        <taxon>Actinomycetota</taxon>
        <taxon>Actinomycetes</taxon>
        <taxon>Geodermatophilales</taxon>
        <taxon>Geodermatophilaceae</taxon>
        <taxon>Klenkia</taxon>
    </lineage>
</organism>
<accession>A0A1H0KKC2</accession>
<dbReference type="PANTHER" id="PTHR23513:SF11">
    <property type="entry name" value="STAPHYLOFERRIN A TRANSPORTER"/>
    <property type="match status" value="1"/>
</dbReference>
<dbReference type="InterPro" id="IPR020846">
    <property type="entry name" value="MFS_dom"/>
</dbReference>
<evidence type="ECO:0000256" key="6">
    <source>
        <dbReference type="SAM" id="Phobius"/>
    </source>
</evidence>
<evidence type="ECO:0000256" key="1">
    <source>
        <dbReference type="ARBA" id="ARBA00004651"/>
    </source>
</evidence>
<feature type="transmembrane region" description="Helical" evidence="6">
    <location>
        <begin position="80"/>
        <end position="105"/>
    </location>
</feature>
<feature type="domain" description="Major facilitator superfamily (MFS) profile" evidence="7">
    <location>
        <begin position="206"/>
        <end position="408"/>
    </location>
</feature>
<keyword evidence="4 6" id="KW-1133">Transmembrane helix</keyword>
<dbReference type="PANTHER" id="PTHR23513">
    <property type="entry name" value="INTEGRAL MEMBRANE EFFLUX PROTEIN-RELATED"/>
    <property type="match status" value="1"/>
</dbReference>
<feature type="transmembrane region" description="Helical" evidence="6">
    <location>
        <begin position="125"/>
        <end position="151"/>
    </location>
</feature>
<evidence type="ECO:0000313" key="8">
    <source>
        <dbReference type="EMBL" id="SDO56172.1"/>
    </source>
</evidence>
<dbReference type="RefSeq" id="WP_242653984.1">
    <property type="nucleotide sequence ID" value="NZ_FNIR01000006.1"/>
</dbReference>
<dbReference type="InterPro" id="IPR011701">
    <property type="entry name" value="MFS"/>
</dbReference>
<dbReference type="AlphaFoldDB" id="A0A1H0KKC2"/>
<evidence type="ECO:0000256" key="2">
    <source>
        <dbReference type="ARBA" id="ARBA00022475"/>
    </source>
</evidence>
<dbReference type="GO" id="GO:0022857">
    <property type="term" value="F:transmembrane transporter activity"/>
    <property type="evidence" value="ECO:0007669"/>
    <property type="project" value="InterPro"/>
</dbReference>
<feature type="transmembrane region" description="Helical" evidence="6">
    <location>
        <begin position="246"/>
        <end position="265"/>
    </location>
</feature>
<gene>
    <name evidence="8" type="ORF">SAMN05660199_02164</name>
</gene>
<evidence type="ECO:0000256" key="3">
    <source>
        <dbReference type="ARBA" id="ARBA00022692"/>
    </source>
</evidence>
<dbReference type="InterPro" id="IPR036259">
    <property type="entry name" value="MFS_trans_sf"/>
</dbReference>
<dbReference type="Pfam" id="PF07690">
    <property type="entry name" value="MFS_1"/>
    <property type="match status" value="1"/>
</dbReference>
<dbReference type="GO" id="GO:0005886">
    <property type="term" value="C:plasma membrane"/>
    <property type="evidence" value="ECO:0007669"/>
    <property type="project" value="UniProtKB-SubCell"/>
</dbReference>
<keyword evidence="9" id="KW-1185">Reference proteome</keyword>
<keyword evidence="3 6" id="KW-0812">Transmembrane</keyword>
<dbReference type="SUPFAM" id="SSF103473">
    <property type="entry name" value="MFS general substrate transporter"/>
    <property type="match status" value="1"/>
</dbReference>
<proteinExistence type="predicted"/>
<sequence>MPEYRPLFGSLVLATIGDQLARLALTVLVFQRTGSPVLSALTFAIGYLPWVVGGPVLAALADRLPRHRVMVVSDLARAGLVAVMAIPGVPLPALLGLLLLVSVGAPPYEAARAALTADILTGDRYVVATSVAGIVLQLAQVVGFLLGGLLVTALSPSLGLLLNAATFAVSGLWLLGGLRSRPAPLDPDAPAAQSVWRDTAAGLRLVLGDRRLVAVVTLLWVGVLLNNAHEGIGPALSDELSGGQSLVGVLLAVHPAGAVVGGVVVGRFCPPQLRERLVTPLVVLSVAATAAAGLAARLPDRDLAVPLFVAALAVAGFGSAWSIPLNVAFVQAVPPAARGRALGIAMAGMFAVQGLGALAAGAAADLVPASTVVLLTGLVGLPLVVGPLLGLVRTRPPAGVPVAGPSGP</sequence>
<dbReference type="CDD" id="cd06173">
    <property type="entry name" value="MFS_MefA_like"/>
    <property type="match status" value="1"/>
</dbReference>
<feature type="transmembrane region" description="Helical" evidence="6">
    <location>
        <begin position="277"/>
        <end position="298"/>
    </location>
</feature>
<feature type="transmembrane region" description="Helical" evidence="6">
    <location>
        <begin position="369"/>
        <end position="392"/>
    </location>
</feature>